<comment type="similarity">
    <text evidence="3 11 12">Belongs to the HisA/HisF family.</text>
</comment>
<organism evidence="13 14">
    <name type="scientific">Neobacillus novalis</name>
    <dbReference type="NCBI Taxonomy" id="220687"/>
    <lineage>
        <taxon>Bacteria</taxon>
        <taxon>Bacillati</taxon>
        <taxon>Bacillota</taxon>
        <taxon>Bacilli</taxon>
        <taxon>Bacillales</taxon>
        <taxon>Bacillaceae</taxon>
        <taxon>Neobacillus</taxon>
    </lineage>
</organism>
<keyword evidence="8 11" id="KW-0456">Lyase</keyword>
<dbReference type="GO" id="GO:0005737">
    <property type="term" value="C:cytoplasm"/>
    <property type="evidence" value="ECO:0007669"/>
    <property type="project" value="UniProtKB-SubCell"/>
</dbReference>
<dbReference type="RefSeq" id="WP_066091646.1">
    <property type="nucleotide sequence ID" value="NZ_CP126114.1"/>
</dbReference>
<evidence type="ECO:0000256" key="3">
    <source>
        <dbReference type="ARBA" id="ARBA00009667"/>
    </source>
</evidence>
<evidence type="ECO:0000256" key="5">
    <source>
        <dbReference type="ARBA" id="ARBA00022490"/>
    </source>
</evidence>
<evidence type="ECO:0000256" key="1">
    <source>
        <dbReference type="ARBA" id="ARBA00004496"/>
    </source>
</evidence>
<evidence type="ECO:0000256" key="7">
    <source>
        <dbReference type="ARBA" id="ARBA00023102"/>
    </source>
</evidence>
<keyword evidence="7 11" id="KW-0368">Histidine biosynthesis</keyword>
<dbReference type="InterPro" id="IPR050064">
    <property type="entry name" value="IGPS_HisA/HisF"/>
</dbReference>
<keyword evidence="5 11" id="KW-0963">Cytoplasm</keyword>
<dbReference type="InterPro" id="IPR006062">
    <property type="entry name" value="His_biosynth"/>
</dbReference>
<reference evidence="13" key="1">
    <citation type="submission" date="2023-05" db="EMBL/GenBank/DDBJ databases">
        <title>Comparative genomics of Bacillaceae isolates and their secondary metabolite potential.</title>
        <authorList>
            <person name="Song L."/>
            <person name="Nielsen L.J."/>
            <person name="Mohite O."/>
            <person name="Xu X."/>
            <person name="Weber T."/>
            <person name="Kovacs A.T."/>
        </authorList>
    </citation>
    <scope>NUCLEOTIDE SEQUENCE</scope>
    <source>
        <strain evidence="13">XLM17</strain>
    </source>
</reference>
<keyword evidence="6 11" id="KW-0028">Amino-acid biosynthesis</keyword>
<comment type="catalytic activity">
    <reaction evidence="10 11">
        <text>5-[(5-phospho-1-deoxy-D-ribulos-1-ylimino)methylamino]-1-(5-phospho-beta-D-ribosyl)imidazole-4-carboxamide + L-glutamine = D-erythro-1-(imidazol-4-yl)glycerol 3-phosphate + 5-amino-1-(5-phospho-beta-D-ribosyl)imidazole-4-carboxamide + L-glutamate + H(+)</text>
        <dbReference type="Rhea" id="RHEA:24793"/>
        <dbReference type="ChEBI" id="CHEBI:15378"/>
        <dbReference type="ChEBI" id="CHEBI:29985"/>
        <dbReference type="ChEBI" id="CHEBI:58278"/>
        <dbReference type="ChEBI" id="CHEBI:58359"/>
        <dbReference type="ChEBI" id="CHEBI:58475"/>
        <dbReference type="ChEBI" id="CHEBI:58525"/>
        <dbReference type="EC" id="4.3.2.10"/>
    </reaction>
</comment>
<dbReference type="GO" id="GO:0000107">
    <property type="term" value="F:imidazoleglycerol-phosphate synthase activity"/>
    <property type="evidence" value="ECO:0007669"/>
    <property type="project" value="UniProtKB-UniRule"/>
</dbReference>
<dbReference type="InterPro" id="IPR004651">
    <property type="entry name" value="HisF"/>
</dbReference>
<dbReference type="KEGG" id="nnv:QNH39_22520"/>
<dbReference type="FunFam" id="3.20.20.70:FF:000006">
    <property type="entry name" value="Imidazole glycerol phosphate synthase subunit HisF"/>
    <property type="match status" value="1"/>
</dbReference>
<dbReference type="EC" id="4.3.2.10" evidence="11"/>
<evidence type="ECO:0000256" key="4">
    <source>
        <dbReference type="ARBA" id="ARBA00011152"/>
    </source>
</evidence>
<comment type="subcellular location">
    <subcellularLocation>
        <location evidence="1 11">Cytoplasm</location>
    </subcellularLocation>
</comment>
<feature type="active site" evidence="11">
    <location>
        <position position="12"/>
    </location>
</feature>
<evidence type="ECO:0000256" key="11">
    <source>
        <dbReference type="HAMAP-Rule" id="MF_01013"/>
    </source>
</evidence>
<dbReference type="NCBIfam" id="TIGR00735">
    <property type="entry name" value="hisF"/>
    <property type="match status" value="1"/>
</dbReference>
<name>A0AA95MNT0_9BACI</name>
<dbReference type="EMBL" id="CP126114">
    <property type="protein sequence ID" value="WHY85358.1"/>
    <property type="molecule type" value="Genomic_DNA"/>
</dbReference>
<accession>A0AA95MNT0</accession>
<keyword evidence="14" id="KW-1185">Reference proteome</keyword>
<evidence type="ECO:0000256" key="9">
    <source>
        <dbReference type="ARBA" id="ARBA00025475"/>
    </source>
</evidence>
<dbReference type="InterPro" id="IPR013785">
    <property type="entry name" value="Aldolase_TIM"/>
</dbReference>
<dbReference type="CDD" id="cd04731">
    <property type="entry name" value="HisF"/>
    <property type="match status" value="1"/>
</dbReference>
<sequence>MALTKRIIPCLDVKEGRVVKGIQFVQLRDAGDPVELARFYDEQGADELVFLDISASVEGRKTMVEVVKAVASELAIPFTVGGGINSLEDMKKLLRAGADKVSLNTAAVLNPALISEGASYFGSQCIVVAIDAKFDTGLGTWRVFTHGGRKPTDKKVVEWAVEAAELGAGEILLTSMDSDGEKNGFDLALTKAVSNAVPIPVIASGGAGNAAHFEEAFLEGEADAALAASIFHYKETSVREVKSYLREKGVTVR</sequence>
<evidence type="ECO:0000256" key="12">
    <source>
        <dbReference type="RuleBase" id="RU003657"/>
    </source>
</evidence>
<proteinExistence type="inferred from homology"/>
<evidence type="ECO:0000256" key="8">
    <source>
        <dbReference type="ARBA" id="ARBA00023239"/>
    </source>
</evidence>
<dbReference type="GO" id="GO:0000105">
    <property type="term" value="P:L-histidine biosynthetic process"/>
    <property type="evidence" value="ECO:0007669"/>
    <property type="project" value="UniProtKB-UniRule"/>
</dbReference>
<dbReference type="SUPFAM" id="SSF51366">
    <property type="entry name" value="Ribulose-phoshate binding barrel"/>
    <property type="match status" value="1"/>
</dbReference>
<dbReference type="GO" id="GO:0016829">
    <property type="term" value="F:lyase activity"/>
    <property type="evidence" value="ECO:0007669"/>
    <property type="project" value="UniProtKB-KW"/>
</dbReference>
<protein>
    <recommendedName>
        <fullName evidence="11">Imidazole glycerol phosphate synthase subunit HisF</fullName>
        <ecNumber evidence="11">4.3.2.10</ecNumber>
    </recommendedName>
    <alternativeName>
        <fullName evidence="11">IGP synthase cyclase subunit</fullName>
    </alternativeName>
    <alternativeName>
        <fullName evidence="11">IGP synthase subunit HisF</fullName>
    </alternativeName>
    <alternativeName>
        <fullName evidence="11">ImGP synthase subunit HisF</fullName>
        <shortName evidence="11">IGPS subunit HisF</shortName>
    </alternativeName>
</protein>
<comment type="function">
    <text evidence="9 11">IGPS catalyzes the conversion of PRFAR and glutamine to IGP, AICAR and glutamate. The HisF subunit catalyzes the cyclization activity that produces IGP and AICAR from PRFAR using the ammonia provided by the HisH subunit.</text>
</comment>
<dbReference type="PANTHER" id="PTHR21235:SF2">
    <property type="entry name" value="IMIDAZOLE GLYCEROL PHOSPHATE SYNTHASE HISHF"/>
    <property type="match status" value="1"/>
</dbReference>
<evidence type="ECO:0000313" key="14">
    <source>
        <dbReference type="Proteomes" id="UP001178288"/>
    </source>
</evidence>
<evidence type="ECO:0000256" key="6">
    <source>
        <dbReference type="ARBA" id="ARBA00022605"/>
    </source>
</evidence>
<dbReference type="Proteomes" id="UP001178288">
    <property type="component" value="Chromosome"/>
</dbReference>
<dbReference type="HAMAP" id="MF_01013">
    <property type="entry name" value="HisF"/>
    <property type="match status" value="1"/>
</dbReference>
<gene>
    <name evidence="11 13" type="primary">hisF</name>
    <name evidence="13" type="ORF">QNH39_22520</name>
</gene>
<feature type="active site" evidence="11">
    <location>
        <position position="131"/>
    </location>
</feature>
<dbReference type="Gene3D" id="3.20.20.70">
    <property type="entry name" value="Aldolase class I"/>
    <property type="match status" value="1"/>
</dbReference>
<dbReference type="AlphaFoldDB" id="A0AA95MNT0"/>
<evidence type="ECO:0000313" key="13">
    <source>
        <dbReference type="EMBL" id="WHY85358.1"/>
    </source>
</evidence>
<dbReference type="PANTHER" id="PTHR21235">
    <property type="entry name" value="IMIDAZOLE GLYCEROL PHOSPHATE SYNTHASE SUBUNIT HISF/H IGP SYNTHASE SUBUNIT HISF/H"/>
    <property type="match status" value="1"/>
</dbReference>
<evidence type="ECO:0000256" key="10">
    <source>
        <dbReference type="ARBA" id="ARBA00047838"/>
    </source>
</evidence>
<comment type="pathway">
    <text evidence="2 11">Amino-acid biosynthesis; L-histidine biosynthesis; L-histidine from 5-phospho-alpha-D-ribose 1-diphosphate: step 5/9.</text>
</comment>
<dbReference type="InterPro" id="IPR011060">
    <property type="entry name" value="RibuloseP-bd_barrel"/>
</dbReference>
<dbReference type="Pfam" id="PF00977">
    <property type="entry name" value="His_biosynth"/>
    <property type="match status" value="1"/>
</dbReference>
<evidence type="ECO:0000256" key="2">
    <source>
        <dbReference type="ARBA" id="ARBA00005091"/>
    </source>
</evidence>
<comment type="subunit">
    <text evidence="4 11">Heterodimer of HisH and HisF.</text>
</comment>